<organism evidence="1 2">
    <name type="scientific">Panagrolaimus sp. PS1159</name>
    <dbReference type="NCBI Taxonomy" id="55785"/>
    <lineage>
        <taxon>Eukaryota</taxon>
        <taxon>Metazoa</taxon>
        <taxon>Ecdysozoa</taxon>
        <taxon>Nematoda</taxon>
        <taxon>Chromadorea</taxon>
        <taxon>Rhabditida</taxon>
        <taxon>Tylenchina</taxon>
        <taxon>Panagrolaimomorpha</taxon>
        <taxon>Panagrolaimoidea</taxon>
        <taxon>Panagrolaimidae</taxon>
        <taxon>Panagrolaimus</taxon>
    </lineage>
</organism>
<proteinExistence type="predicted"/>
<evidence type="ECO:0000313" key="2">
    <source>
        <dbReference type="WBParaSite" id="PS1159_v2.g4831.t1"/>
    </source>
</evidence>
<reference evidence="2" key="1">
    <citation type="submission" date="2022-11" db="UniProtKB">
        <authorList>
            <consortium name="WormBaseParasite"/>
        </authorList>
    </citation>
    <scope>IDENTIFICATION</scope>
</reference>
<name>A0AC35GH23_9BILA</name>
<protein>
    <submittedName>
        <fullName evidence="2">Vomeronasal type-1 receptor</fullName>
    </submittedName>
</protein>
<dbReference type="WBParaSite" id="PS1159_v2.g4831.t1">
    <property type="protein sequence ID" value="PS1159_v2.g4831.t1"/>
    <property type="gene ID" value="PS1159_v2.g4831"/>
</dbReference>
<dbReference type="Proteomes" id="UP000887580">
    <property type="component" value="Unplaced"/>
</dbReference>
<evidence type="ECO:0000313" key="1">
    <source>
        <dbReference type="Proteomes" id="UP000887580"/>
    </source>
</evidence>
<accession>A0AC35GH23</accession>
<sequence length="161" mass="17558">MVFIVIILHAFSVSAPVPFNEITTNLSPGSLSKDGFGGDTFNTSRIIISFINLFAAIILMIFIKKSNLQSETQKTVANLVKRVLLVQTFLDLGVHAIAFAASLMTKSSASTLLGPYARMFSAFSGLFCCICFARTIQKIKKDKNSITKMTLSSLPSQIKII</sequence>